<keyword evidence="5" id="KW-1185">Reference proteome</keyword>
<sequence>MSGLPASGARSGDTTGMGVLRINGTTALVTGGSSGIGAAAARQLAGAGARVFLAGRDAAKLTDLADRIGGTAVIGDLTEPAGAAELADRVLTEAGRVDVLVNNAGQGWAGSFTGMDEPEIARMVALNLTAPLLLTRAVLPDMLARGRGHLGFVGSIAGRLGVRDEAVYSATKAGLSVFADSLRHETAGRGIVITELVPAVVDTPFFVRRGRPYDRRSPRPVSAERASAALLTAMFAGRPEAYLPRWLYLPVAIRATLPRTYRHLSRHWG</sequence>
<gene>
    <name evidence="4" type="ORF">BDK92_2245</name>
</gene>
<dbReference type="InterPro" id="IPR020904">
    <property type="entry name" value="Sc_DH/Rdtase_CS"/>
</dbReference>
<organism evidence="4 5">
    <name type="scientific">Micromonospora pisi</name>
    <dbReference type="NCBI Taxonomy" id="589240"/>
    <lineage>
        <taxon>Bacteria</taxon>
        <taxon>Bacillati</taxon>
        <taxon>Actinomycetota</taxon>
        <taxon>Actinomycetes</taxon>
        <taxon>Micromonosporales</taxon>
        <taxon>Micromonosporaceae</taxon>
        <taxon>Micromonospora</taxon>
    </lineage>
</organism>
<dbReference type="CDD" id="cd05233">
    <property type="entry name" value="SDR_c"/>
    <property type="match status" value="1"/>
</dbReference>
<keyword evidence="2" id="KW-0560">Oxidoreductase</keyword>
<comment type="caution">
    <text evidence="4">The sequence shown here is derived from an EMBL/GenBank/DDBJ whole genome shotgun (WGS) entry which is preliminary data.</text>
</comment>
<dbReference type="EMBL" id="RBKT01000001">
    <property type="protein sequence ID" value="RKR87942.1"/>
    <property type="molecule type" value="Genomic_DNA"/>
</dbReference>
<dbReference type="InterPro" id="IPR002347">
    <property type="entry name" value="SDR_fam"/>
</dbReference>
<dbReference type="PRINTS" id="PR00080">
    <property type="entry name" value="SDRFAMILY"/>
</dbReference>
<dbReference type="PANTHER" id="PTHR44196:SF1">
    <property type="entry name" value="DEHYDROGENASE_REDUCTASE SDR FAMILY MEMBER 7B"/>
    <property type="match status" value="1"/>
</dbReference>
<dbReference type="Pfam" id="PF00106">
    <property type="entry name" value="adh_short"/>
    <property type="match status" value="1"/>
</dbReference>
<dbReference type="AlphaFoldDB" id="A0A495JHY2"/>
<dbReference type="GO" id="GO:0016491">
    <property type="term" value="F:oxidoreductase activity"/>
    <property type="evidence" value="ECO:0007669"/>
    <property type="project" value="UniProtKB-KW"/>
</dbReference>
<evidence type="ECO:0000313" key="4">
    <source>
        <dbReference type="EMBL" id="RKR87942.1"/>
    </source>
</evidence>
<evidence type="ECO:0000256" key="2">
    <source>
        <dbReference type="ARBA" id="ARBA00023002"/>
    </source>
</evidence>
<evidence type="ECO:0000256" key="1">
    <source>
        <dbReference type="ARBA" id="ARBA00006484"/>
    </source>
</evidence>
<accession>A0A495JHY2</accession>
<dbReference type="SUPFAM" id="SSF51735">
    <property type="entry name" value="NAD(P)-binding Rossmann-fold domains"/>
    <property type="match status" value="1"/>
</dbReference>
<comment type="similarity">
    <text evidence="1 3">Belongs to the short-chain dehydrogenases/reductases (SDR) family.</text>
</comment>
<dbReference type="PANTHER" id="PTHR44196">
    <property type="entry name" value="DEHYDROGENASE/REDUCTASE SDR FAMILY MEMBER 7B"/>
    <property type="match status" value="1"/>
</dbReference>
<dbReference type="GO" id="GO:0016020">
    <property type="term" value="C:membrane"/>
    <property type="evidence" value="ECO:0007669"/>
    <property type="project" value="TreeGrafter"/>
</dbReference>
<dbReference type="InterPro" id="IPR036291">
    <property type="entry name" value="NAD(P)-bd_dom_sf"/>
</dbReference>
<evidence type="ECO:0000256" key="3">
    <source>
        <dbReference type="RuleBase" id="RU000363"/>
    </source>
</evidence>
<protein>
    <submittedName>
        <fullName evidence="4">Short-subunit dehydrogenase</fullName>
    </submittedName>
</protein>
<dbReference type="Proteomes" id="UP000277671">
    <property type="component" value="Unassembled WGS sequence"/>
</dbReference>
<dbReference type="PROSITE" id="PS00061">
    <property type="entry name" value="ADH_SHORT"/>
    <property type="match status" value="1"/>
</dbReference>
<name>A0A495JHY2_9ACTN</name>
<dbReference type="PRINTS" id="PR00081">
    <property type="entry name" value="GDHRDH"/>
</dbReference>
<reference evidence="4 5" key="1">
    <citation type="submission" date="2018-10" db="EMBL/GenBank/DDBJ databases">
        <title>Sequencing the genomes of 1000 actinobacteria strains.</title>
        <authorList>
            <person name="Klenk H.-P."/>
        </authorList>
    </citation>
    <scope>NUCLEOTIDE SEQUENCE [LARGE SCALE GENOMIC DNA]</scope>
    <source>
        <strain evidence="4 5">DSM 45175</strain>
    </source>
</reference>
<proteinExistence type="inferred from homology"/>
<evidence type="ECO:0000313" key="5">
    <source>
        <dbReference type="Proteomes" id="UP000277671"/>
    </source>
</evidence>
<dbReference type="Gene3D" id="3.40.50.720">
    <property type="entry name" value="NAD(P)-binding Rossmann-like Domain"/>
    <property type="match status" value="1"/>
</dbReference>